<proteinExistence type="predicted"/>
<name>A0ABN2B8T8_9ACTN</name>
<dbReference type="EMBL" id="BAAAQD010000013">
    <property type="protein sequence ID" value="GAA1535512.1"/>
    <property type="molecule type" value="Genomic_DNA"/>
</dbReference>
<dbReference type="PANTHER" id="PTHR43156">
    <property type="entry name" value="STAGE II SPORULATION PROTEIN E-RELATED"/>
    <property type="match status" value="1"/>
</dbReference>
<dbReference type="CDD" id="cd16936">
    <property type="entry name" value="HATPase_RsbW-like"/>
    <property type="match status" value="1"/>
</dbReference>
<dbReference type="Proteomes" id="UP001501470">
    <property type="component" value="Unassembled WGS sequence"/>
</dbReference>
<dbReference type="Gene3D" id="3.60.40.10">
    <property type="entry name" value="PPM-type phosphatase domain"/>
    <property type="match status" value="1"/>
</dbReference>
<dbReference type="SUPFAM" id="SSF55785">
    <property type="entry name" value="PYP-like sensor domain (PAS domain)"/>
    <property type="match status" value="1"/>
</dbReference>
<evidence type="ECO:0000256" key="1">
    <source>
        <dbReference type="ARBA" id="ARBA00022801"/>
    </source>
</evidence>
<dbReference type="SMART" id="SM00387">
    <property type="entry name" value="HATPase_c"/>
    <property type="match status" value="1"/>
</dbReference>
<evidence type="ECO:0000259" key="3">
    <source>
        <dbReference type="PROSITE" id="PS50801"/>
    </source>
</evidence>
<dbReference type="PROSITE" id="PS50113">
    <property type="entry name" value="PAC"/>
    <property type="match status" value="1"/>
</dbReference>
<gene>
    <name evidence="4" type="ORF">GCM10009827_062280</name>
</gene>
<accession>A0ABN2B8T8</accession>
<dbReference type="SUPFAM" id="SSF81606">
    <property type="entry name" value="PP2C-like"/>
    <property type="match status" value="1"/>
</dbReference>
<dbReference type="PANTHER" id="PTHR43156:SF2">
    <property type="entry name" value="STAGE II SPORULATION PROTEIN E"/>
    <property type="match status" value="1"/>
</dbReference>
<dbReference type="SUPFAM" id="SSF55874">
    <property type="entry name" value="ATPase domain of HSP90 chaperone/DNA topoisomerase II/histidine kinase"/>
    <property type="match status" value="1"/>
</dbReference>
<keyword evidence="1" id="KW-0378">Hydrolase</keyword>
<feature type="domain" description="PAC" evidence="2">
    <location>
        <begin position="86"/>
        <end position="141"/>
    </location>
</feature>
<comment type="caution">
    <text evidence="4">The sequence shown here is derived from an EMBL/GenBank/DDBJ whole genome shotgun (WGS) entry which is preliminary data.</text>
</comment>
<organism evidence="4 5">
    <name type="scientific">Dactylosporangium maewongense</name>
    <dbReference type="NCBI Taxonomy" id="634393"/>
    <lineage>
        <taxon>Bacteria</taxon>
        <taxon>Bacillati</taxon>
        <taxon>Actinomycetota</taxon>
        <taxon>Actinomycetes</taxon>
        <taxon>Micromonosporales</taxon>
        <taxon>Micromonosporaceae</taxon>
        <taxon>Dactylosporangium</taxon>
    </lineage>
</organism>
<evidence type="ECO:0000313" key="5">
    <source>
        <dbReference type="Proteomes" id="UP001501470"/>
    </source>
</evidence>
<keyword evidence="5" id="KW-1185">Reference proteome</keyword>
<reference evidence="4 5" key="1">
    <citation type="journal article" date="2019" name="Int. J. Syst. Evol. Microbiol.">
        <title>The Global Catalogue of Microorganisms (GCM) 10K type strain sequencing project: providing services to taxonomists for standard genome sequencing and annotation.</title>
        <authorList>
            <consortium name="The Broad Institute Genomics Platform"/>
            <consortium name="The Broad Institute Genome Sequencing Center for Infectious Disease"/>
            <person name="Wu L."/>
            <person name="Ma J."/>
        </authorList>
    </citation>
    <scope>NUCLEOTIDE SEQUENCE [LARGE SCALE GENOMIC DNA]</scope>
    <source>
        <strain evidence="4 5">JCM 15933</strain>
    </source>
</reference>
<dbReference type="SMART" id="SM00331">
    <property type="entry name" value="PP2C_SIG"/>
    <property type="match status" value="1"/>
</dbReference>
<dbReference type="RefSeq" id="WP_344505880.1">
    <property type="nucleotide sequence ID" value="NZ_BAAAQD010000013.1"/>
</dbReference>
<dbReference type="InterPro" id="IPR001932">
    <property type="entry name" value="PPM-type_phosphatase-like_dom"/>
</dbReference>
<dbReference type="Gene3D" id="3.30.450.20">
    <property type="entry name" value="PAS domain"/>
    <property type="match status" value="1"/>
</dbReference>
<dbReference type="InterPro" id="IPR003594">
    <property type="entry name" value="HATPase_dom"/>
</dbReference>
<dbReference type="Pfam" id="PF07228">
    <property type="entry name" value="SpoIIE"/>
    <property type="match status" value="1"/>
</dbReference>
<protein>
    <submittedName>
        <fullName evidence="4">Sigma-F factor regulator</fullName>
    </submittedName>
</protein>
<dbReference type="Pfam" id="PF08448">
    <property type="entry name" value="PAS_4"/>
    <property type="match status" value="1"/>
</dbReference>
<dbReference type="InterPro" id="IPR036457">
    <property type="entry name" value="PPM-type-like_dom_sf"/>
</dbReference>
<dbReference type="InterPro" id="IPR000700">
    <property type="entry name" value="PAS-assoc_C"/>
</dbReference>
<dbReference type="InterPro" id="IPR013656">
    <property type="entry name" value="PAS_4"/>
</dbReference>
<feature type="domain" description="STAS" evidence="3">
    <location>
        <begin position="566"/>
        <end position="613"/>
    </location>
</feature>
<sequence>MSDDADARPGDARTYRDRSGSPGPILVSYTGAELRVAAANAAFRAFVGNDSVVGRTARELFPEWTGQRIIPMLERVLATGATQIGKGWRVQIRDDGDGGMRDAYVDFVAEPCRDAGGTVVGVTGVGTDVTEQVRRRRAEQRRAAEAERRSAPARDVITGLQRHLLPPGLPVLPSARIAASYLPADAGDAAGGDWFDAVPLAGRRVALVVGDVAGHGVAAAATMGQLRAVMQDRLDETGDPVAAIEAADRLACRVPEAHAATVCVAVLDLTGGALTYCTAGHPPPLVVGPDTARYLPASGAGPLGTGARFAVATGRVEPHEVLLLYTDGIIERPGRTPAAATVELARVATDAVAGRGFDAPGDSVVDRVCTQTLELLVRETGHTDDVTLLAAGRRVPAPPLRLHLPAARSTTAVRDALTAWLAAHDAGEDDRLALAHAVVELTTNAYEHARPDTGDATVTLTADLHDDGRARIDVTDNGRWHERPRPGDERFREDHGLGLAMTAAFADRLDIHRGEHGTTATVHRRLSGSARLLTAGQISHGAVLAAHQAADLMRIVEQPDSPSNRIAVHGPLDARHATELRAELVRRTLGGTHRLTVDLTGVTHLASAAVAELYRHRQDGAGPLRLYAPAGSTAHHVLTLINLPHTTSDPDLPGPGGVHG</sequence>
<dbReference type="Gene3D" id="3.30.750.24">
    <property type="entry name" value="STAS domain"/>
    <property type="match status" value="1"/>
</dbReference>
<dbReference type="InterPro" id="IPR035965">
    <property type="entry name" value="PAS-like_dom_sf"/>
</dbReference>
<dbReference type="PROSITE" id="PS50801">
    <property type="entry name" value="STAS"/>
    <property type="match status" value="1"/>
</dbReference>
<dbReference type="SUPFAM" id="SSF52091">
    <property type="entry name" value="SpoIIaa-like"/>
    <property type="match status" value="1"/>
</dbReference>
<dbReference type="InterPro" id="IPR052016">
    <property type="entry name" value="Bact_Sigma-Reg"/>
</dbReference>
<dbReference type="InterPro" id="IPR036513">
    <property type="entry name" value="STAS_dom_sf"/>
</dbReference>
<dbReference type="InterPro" id="IPR002645">
    <property type="entry name" value="STAS_dom"/>
</dbReference>
<dbReference type="Pfam" id="PF13581">
    <property type="entry name" value="HATPase_c_2"/>
    <property type="match status" value="1"/>
</dbReference>
<dbReference type="Gene3D" id="3.30.565.10">
    <property type="entry name" value="Histidine kinase-like ATPase, C-terminal domain"/>
    <property type="match status" value="1"/>
</dbReference>
<evidence type="ECO:0000313" key="4">
    <source>
        <dbReference type="EMBL" id="GAA1535512.1"/>
    </source>
</evidence>
<dbReference type="CDD" id="cd07043">
    <property type="entry name" value="STAS_anti-anti-sigma_factors"/>
    <property type="match status" value="1"/>
</dbReference>
<evidence type="ECO:0000259" key="2">
    <source>
        <dbReference type="PROSITE" id="PS50113"/>
    </source>
</evidence>
<dbReference type="InterPro" id="IPR036890">
    <property type="entry name" value="HATPase_C_sf"/>
</dbReference>